<keyword evidence="2" id="KW-1185">Reference proteome</keyword>
<sequence>MANYIDEEILCEAYTHLEIDVFDDKVKLSKLKHDLTSFMEERAKFFFLGDDVRVKVEFEEGSLKTRIIVLGAAASTIVAGVSAYGSFRSGVDQISKDATMLAQSANQELIFRTRTAYCDRISIEKRKGVFGRVDALLGELDVIRVVISEPNLPSRTIDLKTFNGAVDKLVEWDAKADKLFSKLNTVETQECIAAGLLEELDRLPEAAPWEGDLKKKSFRASLIVADPKKAADLVAAAARLASVVQSLRDKMAARVKVNGPQQA</sequence>
<protein>
    <submittedName>
        <fullName evidence="1">Uncharacterized protein</fullName>
    </submittedName>
</protein>
<gene>
    <name evidence="1" type="ORF">RW095_31135</name>
</gene>
<reference evidence="1 2" key="1">
    <citation type="submission" date="2023-10" db="EMBL/GenBank/DDBJ databases">
        <title>Surface-active antibiotics is a multifunctional adaptation for post-fire microbes.</title>
        <authorList>
            <person name="Liu M.D."/>
            <person name="Du Y."/>
            <person name="Koupaei S.K."/>
            <person name="Kim N.R."/>
            <person name="Zhang W."/>
            <person name="Traxler M.F."/>
        </authorList>
    </citation>
    <scope>NUCLEOTIDE SEQUENCE [LARGE SCALE GENOMIC DNA]</scope>
    <source>
        <strain evidence="1 2">F3</strain>
    </source>
</reference>
<name>A0ABZ0ETX7_9BURK</name>
<dbReference type="RefSeq" id="WP_317022523.1">
    <property type="nucleotide sequence ID" value="NZ_CP136513.1"/>
</dbReference>
<organism evidence="1 2">
    <name type="scientific">Paraburkholderia kirstenboschensis</name>
    <dbReference type="NCBI Taxonomy" id="1245436"/>
    <lineage>
        <taxon>Bacteria</taxon>
        <taxon>Pseudomonadati</taxon>
        <taxon>Pseudomonadota</taxon>
        <taxon>Betaproteobacteria</taxon>
        <taxon>Burkholderiales</taxon>
        <taxon>Burkholderiaceae</taxon>
        <taxon>Paraburkholderia</taxon>
    </lineage>
</organism>
<dbReference type="Proteomes" id="UP001302652">
    <property type="component" value="Chromosome 1"/>
</dbReference>
<evidence type="ECO:0000313" key="1">
    <source>
        <dbReference type="EMBL" id="WOD20623.1"/>
    </source>
</evidence>
<dbReference type="EMBL" id="CP136513">
    <property type="protein sequence ID" value="WOD20623.1"/>
    <property type="molecule type" value="Genomic_DNA"/>
</dbReference>
<proteinExistence type="predicted"/>
<accession>A0ABZ0ETX7</accession>
<evidence type="ECO:0000313" key="2">
    <source>
        <dbReference type="Proteomes" id="UP001302652"/>
    </source>
</evidence>